<comment type="caution">
    <text evidence="2">The sequence shown here is derived from an EMBL/GenBank/DDBJ whole genome shotgun (WGS) entry which is preliminary data.</text>
</comment>
<dbReference type="Proteomes" id="UP000613452">
    <property type="component" value="Unassembled WGS sequence"/>
</dbReference>
<protein>
    <recommendedName>
        <fullName evidence="1">Large polyvalent protein-associated domain-containing protein</fullName>
    </recommendedName>
</protein>
<dbReference type="Pfam" id="PF18832">
    <property type="entry name" value="LPD18"/>
    <property type="match status" value="1"/>
</dbReference>
<organism evidence="2 3">
    <name type="scientific">Bacillus cereus</name>
    <dbReference type="NCBI Taxonomy" id="1396"/>
    <lineage>
        <taxon>Bacteria</taxon>
        <taxon>Bacillati</taxon>
        <taxon>Bacillota</taxon>
        <taxon>Bacilli</taxon>
        <taxon>Bacillales</taxon>
        <taxon>Bacillaceae</taxon>
        <taxon>Bacillus</taxon>
        <taxon>Bacillus cereus group</taxon>
    </lineage>
</organism>
<dbReference type="EMBL" id="JAEFBZ010000007">
    <property type="protein sequence ID" value="MBK1611756.1"/>
    <property type="molecule type" value="Genomic_DNA"/>
</dbReference>
<accession>A0ABD4LMX3</accession>
<evidence type="ECO:0000259" key="1">
    <source>
        <dbReference type="Pfam" id="PF18832"/>
    </source>
</evidence>
<dbReference type="RefSeq" id="WP_200152595.1">
    <property type="nucleotide sequence ID" value="NZ_JAEFBZ010000007.1"/>
</dbReference>
<feature type="domain" description="Large polyvalent protein-associated" evidence="1">
    <location>
        <begin position="5"/>
        <end position="73"/>
    </location>
</feature>
<sequence length="80" mass="9452">MAKEMKRDNILVHGHRGLWYVIDETSYYGKKFFLLEHQTFGEDALHVAIDEEHNVVLEDIEGGINELNKHIRENVIKLYK</sequence>
<dbReference type="InterPro" id="IPR041258">
    <property type="entry name" value="LPD18"/>
</dbReference>
<gene>
    <name evidence="2" type="ORF">JCR31_28350</name>
</gene>
<evidence type="ECO:0000313" key="3">
    <source>
        <dbReference type="Proteomes" id="UP000613452"/>
    </source>
</evidence>
<reference evidence="2 3" key="1">
    <citation type="submission" date="2020-12" db="EMBL/GenBank/DDBJ databases">
        <title>Genome assembly for a thermostable protease producing Bacillus cereus MAKP1 strain isolated from chicken gut.</title>
        <authorList>
            <person name="Malaviya A."/>
        </authorList>
    </citation>
    <scope>NUCLEOTIDE SEQUENCE [LARGE SCALE GENOMIC DNA]</scope>
    <source>
        <strain evidence="2 3">MAKP1</strain>
    </source>
</reference>
<name>A0ABD4LMX3_BACCE</name>
<evidence type="ECO:0000313" key="2">
    <source>
        <dbReference type="EMBL" id="MBK1611756.1"/>
    </source>
</evidence>
<dbReference type="AlphaFoldDB" id="A0ABD4LMX3"/>
<proteinExistence type="predicted"/>